<proteinExistence type="predicted"/>
<dbReference type="AlphaFoldDB" id="A0A1Z5K2X9"/>
<dbReference type="InParanoid" id="A0A1Z5K2X9"/>
<name>A0A1Z5K2X9_FISSO</name>
<organism evidence="1 2">
    <name type="scientific">Fistulifera solaris</name>
    <name type="common">Oleaginous diatom</name>
    <dbReference type="NCBI Taxonomy" id="1519565"/>
    <lineage>
        <taxon>Eukaryota</taxon>
        <taxon>Sar</taxon>
        <taxon>Stramenopiles</taxon>
        <taxon>Ochrophyta</taxon>
        <taxon>Bacillariophyta</taxon>
        <taxon>Bacillariophyceae</taxon>
        <taxon>Bacillariophycidae</taxon>
        <taxon>Naviculales</taxon>
        <taxon>Naviculaceae</taxon>
        <taxon>Fistulifera</taxon>
    </lineage>
</organism>
<dbReference type="Proteomes" id="UP000198406">
    <property type="component" value="Unassembled WGS sequence"/>
</dbReference>
<keyword evidence="2" id="KW-1185">Reference proteome</keyword>
<accession>A0A1Z5K2X9</accession>
<evidence type="ECO:0000313" key="1">
    <source>
        <dbReference type="EMBL" id="GAX20388.1"/>
    </source>
</evidence>
<reference evidence="1 2" key="1">
    <citation type="journal article" date="2015" name="Plant Cell">
        <title>Oil accumulation by the oleaginous diatom Fistulifera solaris as revealed by the genome and transcriptome.</title>
        <authorList>
            <person name="Tanaka T."/>
            <person name="Maeda Y."/>
            <person name="Veluchamy A."/>
            <person name="Tanaka M."/>
            <person name="Abida H."/>
            <person name="Marechal E."/>
            <person name="Bowler C."/>
            <person name="Muto M."/>
            <person name="Sunaga Y."/>
            <person name="Tanaka M."/>
            <person name="Yoshino T."/>
            <person name="Taniguchi T."/>
            <person name="Fukuda Y."/>
            <person name="Nemoto M."/>
            <person name="Matsumoto M."/>
            <person name="Wong P.S."/>
            <person name="Aburatani S."/>
            <person name="Fujibuchi W."/>
        </authorList>
    </citation>
    <scope>NUCLEOTIDE SEQUENCE [LARGE SCALE GENOMIC DNA]</scope>
    <source>
        <strain evidence="1 2">JPCC DA0580</strain>
    </source>
</reference>
<sequence length="89" mass="10158">MLRCEHCFQLLKAIRKFLFCIVDDILVDVLQHGKIALHASTLLKANGTQRHDKRAFLCDCTTRKEQFVVTFSLRGTAELRITAGDIQPE</sequence>
<comment type="caution">
    <text evidence="1">The sequence shown here is derived from an EMBL/GenBank/DDBJ whole genome shotgun (WGS) entry which is preliminary data.</text>
</comment>
<gene>
    <name evidence="1" type="ORF">FisN_9Hu104</name>
</gene>
<protein>
    <submittedName>
        <fullName evidence="1">Uncharacterized protein</fullName>
    </submittedName>
</protein>
<dbReference type="EMBL" id="BDSP01000147">
    <property type="protein sequence ID" value="GAX20388.1"/>
    <property type="molecule type" value="Genomic_DNA"/>
</dbReference>
<evidence type="ECO:0000313" key="2">
    <source>
        <dbReference type="Proteomes" id="UP000198406"/>
    </source>
</evidence>